<evidence type="ECO:0000256" key="1">
    <source>
        <dbReference type="ARBA" id="ARBA00034221"/>
    </source>
</evidence>
<dbReference type="Pfam" id="PF12706">
    <property type="entry name" value="Lactamase_B_2"/>
    <property type="match status" value="1"/>
</dbReference>
<evidence type="ECO:0000256" key="3">
    <source>
        <dbReference type="ARBA" id="ARBA00048505"/>
    </source>
</evidence>
<sequence length="264" mass="29086">MQTCLRNILDLALQKGQVSVTWLGQAGYVIKACPDIYLVIDPYLSDICEQNLGRQFKRLMPAVLTVEELNQLPLAAYLITHHHEDHLDPPIIQALQGGDYPFLAPPDSVSILRGLNVASDRCLPLAQDARVVRKGFTVTGTFADHGELAPDAVGIIIETAGKVIYHMGDTCLNEAELQKLRDKWPSIDLLIVPINGKYGNMNEAEAIKAIGILQPKHVLPCHFWMLPANSGGDVAWFCEHAAAACPDVEVRLLTQGDRFILESF</sequence>
<dbReference type="PANTHER" id="PTHR43546:SF3">
    <property type="entry name" value="UPF0173 METAL-DEPENDENT HYDROLASE MJ1163"/>
    <property type="match status" value="1"/>
</dbReference>
<comment type="caution">
    <text evidence="5">The sequence shown here is derived from an EMBL/GenBank/DDBJ whole genome shotgun (WGS) entry which is preliminary data.</text>
</comment>
<proteinExistence type="predicted"/>
<dbReference type="InterPro" id="IPR036866">
    <property type="entry name" value="RibonucZ/Hydroxyglut_hydro"/>
</dbReference>
<dbReference type="SUPFAM" id="SSF56281">
    <property type="entry name" value="Metallo-hydrolase/oxidoreductase"/>
    <property type="match status" value="1"/>
</dbReference>
<evidence type="ECO:0000259" key="4">
    <source>
        <dbReference type="Pfam" id="PF12706"/>
    </source>
</evidence>
<dbReference type="RefSeq" id="WP_277565057.1">
    <property type="nucleotide sequence ID" value="NZ_JAPDHZ010000002.1"/>
</dbReference>
<comment type="function">
    <text evidence="2">Counteracts the endogenous Pycsar antiviral defense system. Phosphodiesterase that enables metal-dependent hydrolysis of host cyclic nucleotide Pycsar defense signals such as cCMP and cUMP.</text>
</comment>
<feature type="domain" description="Metallo-beta-lactamase" evidence="4">
    <location>
        <begin position="39"/>
        <end position="223"/>
    </location>
</feature>
<comment type="catalytic activity">
    <reaction evidence="1">
        <text>3',5'-cyclic CMP + H2O = CMP + H(+)</text>
        <dbReference type="Rhea" id="RHEA:72675"/>
        <dbReference type="ChEBI" id="CHEBI:15377"/>
        <dbReference type="ChEBI" id="CHEBI:15378"/>
        <dbReference type="ChEBI" id="CHEBI:58003"/>
        <dbReference type="ChEBI" id="CHEBI:60377"/>
    </reaction>
    <physiologicalReaction direction="left-to-right" evidence="1">
        <dbReference type="Rhea" id="RHEA:72676"/>
    </physiologicalReaction>
</comment>
<evidence type="ECO:0000256" key="2">
    <source>
        <dbReference type="ARBA" id="ARBA00034301"/>
    </source>
</evidence>
<dbReference type="PANTHER" id="PTHR43546">
    <property type="entry name" value="UPF0173 METAL-DEPENDENT HYDROLASE MJ1163-RELATED"/>
    <property type="match status" value="1"/>
</dbReference>
<dbReference type="InterPro" id="IPR050114">
    <property type="entry name" value="UPF0173_UPF0282_UlaG_hydrolase"/>
</dbReference>
<comment type="catalytic activity">
    <reaction evidence="3">
        <text>3',5'-cyclic UMP + H2O = UMP + H(+)</text>
        <dbReference type="Rhea" id="RHEA:70575"/>
        <dbReference type="ChEBI" id="CHEBI:15377"/>
        <dbReference type="ChEBI" id="CHEBI:15378"/>
        <dbReference type="ChEBI" id="CHEBI:57865"/>
        <dbReference type="ChEBI" id="CHEBI:184387"/>
    </reaction>
    <physiologicalReaction direction="left-to-right" evidence="3">
        <dbReference type="Rhea" id="RHEA:70576"/>
    </physiologicalReaction>
</comment>
<dbReference type="Proteomes" id="UP001153387">
    <property type="component" value="Unassembled WGS sequence"/>
</dbReference>
<name>A0A9X4KGG1_9BACL</name>
<organism evidence="5 6">
    <name type="scientific">Cohnella ginsengisoli</name>
    <dbReference type="NCBI Taxonomy" id="425004"/>
    <lineage>
        <taxon>Bacteria</taxon>
        <taxon>Bacillati</taxon>
        <taxon>Bacillota</taxon>
        <taxon>Bacilli</taxon>
        <taxon>Bacillales</taxon>
        <taxon>Paenibacillaceae</taxon>
        <taxon>Cohnella</taxon>
    </lineage>
</organism>
<dbReference type="AlphaFoldDB" id="A0A9X4KGG1"/>
<evidence type="ECO:0000313" key="6">
    <source>
        <dbReference type="Proteomes" id="UP001153387"/>
    </source>
</evidence>
<evidence type="ECO:0000313" key="5">
    <source>
        <dbReference type="EMBL" id="MDG0791296.1"/>
    </source>
</evidence>
<protein>
    <submittedName>
        <fullName evidence="5">MBL fold metallo-hydrolase</fullName>
    </submittedName>
</protein>
<keyword evidence="6" id="KW-1185">Reference proteome</keyword>
<accession>A0A9X4KGG1</accession>
<dbReference type="InterPro" id="IPR001279">
    <property type="entry name" value="Metallo-B-lactamas"/>
</dbReference>
<reference evidence="5 6" key="1">
    <citation type="submission" date="2022-10" db="EMBL/GenBank/DDBJ databases">
        <title>Comparative genomic analysis of Cohnella hashimotonis sp. nov., isolated from the International Space Station.</title>
        <authorList>
            <person name="Simpson A."/>
            <person name="Venkateswaran K."/>
        </authorList>
    </citation>
    <scope>NUCLEOTIDE SEQUENCE [LARGE SCALE GENOMIC DNA]</scope>
    <source>
        <strain evidence="5 6">DSM 18997</strain>
    </source>
</reference>
<dbReference type="EMBL" id="JAPDHZ010000002">
    <property type="protein sequence ID" value="MDG0791296.1"/>
    <property type="molecule type" value="Genomic_DNA"/>
</dbReference>
<dbReference type="Gene3D" id="3.60.15.10">
    <property type="entry name" value="Ribonuclease Z/Hydroxyacylglutathione hydrolase-like"/>
    <property type="match status" value="1"/>
</dbReference>
<gene>
    <name evidence="5" type="ORF">OMP38_10735</name>
</gene>